<dbReference type="EMBL" id="KZ819287">
    <property type="protein sequence ID" value="PWN99706.1"/>
    <property type="molecule type" value="Genomic_DNA"/>
</dbReference>
<sequence length="444" mass="47844">MLRTSKPRNARSKRALEARAPREHEAAKKAIFVRGPHSSDKVALAFRDLAALKKPDAIQFAKKNDCLPFEEAGASSLEFWAGKNDTSLFVVGNTQKKRKDNLAFARIFDGHVLDIIEMGVLEGKGISEFKSPFAPSLGARPLFHFSGPHFSPDASAADSDASFSGALAMCNHGVHASFQHLKSMFLDFYRGEESPPGSGPGAVPGASGNQVSLRDGLQHIVCVTEGPEPAAQVPVSDNRELAELYAAGAAQTREGSSSIDNSAAGRTVYFRVYAPRPSGRGAGGAPTMELVEVGPSFDFVLRRRQPADSARLAASLKRPKTAAEKNTQGKTKRKNVETDDMGDMIGRVHMEKQDLGKLQTRKMKGLKPGRDPAAAGGDEEMEGDDDDDSELGFLEDSDEELIFEGSEGDEGLDADDDDEHLDDEMADMLETAGEVEAPKKKARK</sequence>
<dbReference type="PANTHER" id="PTHR12728:SF0">
    <property type="entry name" value="RIBOSOME PRODUCTION FACTOR 2 HOMOLOG"/>
    <property type="match status" value="1"/>
</dbReference>
<organism evidence="7 8">
    <name type="scientific">Tilletiopsis washingtonensis</name>
    <dbReference type="NCBI Taxonomy" id="58919"/>
    <lineage>
        <taxon>Eukaryota</taxon>
        <taxon>Fungi</taxon>
        <taxon>Dikarya</taxon>
        <taxon>Basidiomycota</taxon>
        <taxon>Ustilaginomycotina</taxon>
        <taxon>Exobasidiomycetes</taxon>
        <taxon>Entylomatales</taxon>
        <taxon>Entylomatales incertae sedis</taxon>
        <taxon>Tilletiopsis</taxon>
    </lineage>
</organism>
<accession>A0A316ZEL5</accession>
<feature type="domain" description="Brix" evidence="6">
    <location>
        <begin position="28"/>
        <end position="310"/>
    </location>
</feature>
<dbReference type="GO" id="GO:0019843">
    <property type="term" value="F:rRNA binding"/>
    <property type="evidence" value="ECO:0007669"/>
    <property type="project" value="UniProtKB-UniRule"/>
</dbReference>
<dbReference type="RefSeq" id="XP_025599985.1">
    <property type="nucleotide sequence ID" value="XM_025741796.1"/>
</dbReference>
<dbReference type="GO" id="GO:0000027">
    <property type="term" value="P:ribosomal large subunit assembly"/>
    <property type="evidence" value="ECO:0007669"/>
    <property type="project" value="InterPro"/>
</dbReference>
<dbReference type="GeneID" id="37269340"/>
<feature type="region of interest" description="Disordered" evidence="5">
    <location>
        <begin position="310"/>
        <end position="339"/>
    </location>
</feature>
<reference evidence="7 8" key="1">
    <citation type="journal article" date="2018" name="Mol. Biol. Evol.">
        <title>Broad Genomic Sampling Reveals a Smut Pathogenic Ancestry of the Fungal Clade Ustilaginomycotina.</title>
        <authorList>
            <person name="Kijpornyongpan T."/>
            <person name="Mondo S.J."/>
            <person name="Barry K."/>
            <person name="Sandor L."/>
            <person name="Lee J."/>
            <person name="Lipzen A."/>
            <person name="Pangilinan J."/>
            <person name="LaButti K."/>
            <person name="Hainaut M."/>
            <person name="Henrissat B."/>
            <person name="Grigoriev I.V."/>
            <person name="Spatafora J.W."/>
            <person name="Aime M.C."/>
        </authorList>
    </citation>
    <scope>NUCLEOTIDE SEQUENCE [LARGE SCALE GENOMIC DNA]</scope>
    <source>
        <strain evidence="7 8">MCA 4186</strain>
    </source>
</reference>
<dbReference type="Pfam" id="PF04427">
    <property type="entry name" value="Brix"/>
    <property type="match status" value="1"/>
</dbReference>
<evidence type="ECO:0000256" key="2">
    <source>
        <dbReference type="ARBA" id="ARBA00010782"/>
    </source>
</evidence>
<evidence type="ECO:0000259" key="6">
    <source>
        <dbReference type="PROSITE" id="PS50833"/>
    </source>
</evidence>
<dbReference type="InterPro" id="IPR007109">
    <property type="entry name" value="Brix"/>
</dbReference>
<evidence type="ECO:0000256" key="1">
    <source>
        <dbReference type="ARBA" id="ARBA00004604"/>
    </source>
</evidence>
<dbReference type="OrthoDB" id="407658at2759"/>
<keyword evidence="8" id="KW-1185">Reference proteome</keyword>
<comment type="subcellular location">
    <subcellularLocation>
        <location evidence="1 4">Nucleus</location>
        <location evidence="1 4">Nucleolus</location>
    </subcellularLocation>
</comment>
<evidence type="ECO:0000256" key="3">
    <source>
        <dbReference type="ARBA" id="ARBA00023242"/>
    </source>
</evidence>
<name>A0A316ZEL5_9BASI</name>
<dbReference type="InterPro" id="IPR039770">
    <property type="entry name" value="Rpf2"/>
</dbReference>
<feature type="region of interest" description="Disordered" evidence="5">
    <location>
        <begin position="351"/>
        <end position="444"/>
    </location>
</feature>
<comment type="similarity">
    <text evidence="2 4">Belongs to the RPF2 family.</text>
</comment>
<feature type="compositionally biased region" description="Acidic residues" evidence="5">
    <location>
        <begin position="377"/>
        <end position="427"/>
    </location>
</feature>
<dbReference type="AlphaFoldDB" id="A0A316ZEL5"/>
<dbReference type="STRING" id="58919.A0A316ZEL5"/>
<protein>
    <recommendedName>
        <fullName evidence="4">Ribosome production factor 2 homolog</fullName>
    </recommendedName>
    <alternativeName>
        <fullName evidence="4">Ribosome biogenesis protein RPF2 homolog</fullName>
    </alternativeName>
</protein>
<feature type="compositionally biased region" description="Basic residues" evidence="5">
    <location>
        <begin position="1"/>
        <end position="13"/>
    </location>
</feature>
<evidence type="ECO:0000256" key="5">
    <source>
        <dbReference type="SAM" id="MobiDB-lite"/>
    </source>
</evidence>
<evidence type="ECO:0000256" key="4">
    <source>
        <dbReference type="RuleBase" id="RU367086"/>
    </source>
</evidence>
<proteinExistence type="inferred from homology"/>
<dbReference type="GO" id="GO:0000463">
    <property type="term" value="P:maturation of LSU-rRNA from tricistronic rRNA transcript (SSU-rRNA, 5.8S rRNA, LSU-rRNA)"/>
    <property type="evidence" value="ECO:0007669"/>
    <property type="project" value="TreeGrafter"/>
</dbReference>
<dbReference type="PROSITE" id="PS50833">
    <property type="entry name" value="BRIX"/>
    <property type="match status" value="1"/>
</dbReference>
<dbReference type="GO" id="GO:0005730">
    <property type="term" value="C:nucleolus"/>
    <property type="evidence" value="ECO:0007669"/>
    <property type="project" value="UniProtKB-SubCell"/>
</dbReference>
<evidence type="ECO:0000313" key="8">
    <source>
        <dbReference type="Proteomes" id="UP000245946"/>
    </source>
</evidence>
<evidence type="ECO:0000313" key="7">
    <source>
        <dbReference type="EMBL" id="PWN99706.1"/>
    </source>
</evidence>
<gene>
    <name evidence="7" type="ORF">FA09DRAFT_328496</name>
</gene>
<feature type="compositionally biased region" description="Basic and acidic residues" evidence="5">
    <location>
        <begin position="14"/>
        <end position="27"/>
    </location>
</feature>
<dbReference type="SMART" id="SM00879">
    <property type="entry name" value="Brix"/>
    <property type="match status" value="1"/>
</dbReference>
<dbReference type="PANTHER" id="PTHR12728">
    <property type="entry name" value="BRIX DOMAIN CONTAINING PROTEIN"/>
    <property type="match status" value="1"/>
</dbReference>
<keyword evidence="3 4" id="KW-0539">Nucleus</keyword>
<feature type="region of interest" description="Disordered" evidence="5">
    <location>
        <begin position="1"/>
        <end position="27"/>
    </location>
</feature>
<dbReference type="Proteomes" id="UP000245946">
    <property type="component" value="Unassembled WGS sequence"/>
</dbReference>